<dbReference type="PROSITE" id="PS51532">
    <property type="entry name" value="PITH"/>
    <property type="match status" value="1"/>
</dbReference>
<dbReference type="KEGG" id="kla:KLLA0_F09251g"/>
<evidence type="ECO:0000256" key="1">
    <source>
        <dbReference type="ARBA" id="ARBA00025788"/>
    </source>
</evidence>
<dbReference type="PANTHER" id="PTHR12175:SF1">
    <property type="entry name" value="PITH DOMAIN-CONTAINING PROTEIN 1"/>
    <property type="match status" value="1"/>
</dbReference>
<dbReference type="InterPro" id="IPR037047">
    <property type="entry name" value="PITH_dom_sf"/>
</dbReference>
<evidence type="ECO:0000313" key="5">
    <source>
        <dbReference type="Proteomes" id="UP000000598"/>
    </source>
</evidence>
<dbReference type="GeneID" id="2896035"/>
<dbReference type="GO" id="GO:0005737">
    <property type="term" value="C:cytoplasm"/>
    <property type="evidence" value="ECO:0007669"/>
    <property type="project" value="UniProtKB-ARBA"/>
</dbReference>
<feature type="domain" description="PITH" evidence="3">
    <location>
        <begin position="38"/>
        <end position="236"/>
    </location>
</feature>
<accession>Q6CKN8</accession>
<dbReference type="InParanoid" id="Q6CKN8"/>
<dbReference type="eggNOG" id="KOG1730">
    <property type="taxonomic scope" value="Eukaryota"/>
</dbReference>
<dbReference type="EMBL" id="CR382126">
    <property type="protein sequence ID" value="CAG98209.1"/>
    <property type="molecule type" value="Genomic_DNA"/>
</dbReference>
<organism evidence="4 5">
    <name type="scientific">Kluyveromyces lactis (strain ATCC 8585 / CBS 2359 / DSM 70799 / NBRC 1267 / NRRL Y-1140 / WM37)</name>
    <name type="common">Yeast</name>
    <name type="synonym">Candida sphaerica</name>
    <dbReference type="NCBI Taxonomy" id="284590"/>
    <lineage>
        <taxon>Eukaryota</taxon>
        <taxon>Fungi</taxon>
        <taxon>Dikarya</taxon>
        <taxon>Ascomycota</taxon>
        <taxon>Saccharomycotina</taxon>
        <taxon>Saccharomycetes</taxon>
        <taxon>Saccharomycetales</taxon>
        <taxon>Saccharomycetaceae</taxon>
        <taxon>Kluyveromyces</taxon>
    </lineage>
</organism>
<dbReference type="Gene3D" id="2.60.120.470">
    <property type="entry name" value="PITH domain"/>
    <property type="match status" value="1"/>
</dbReference>
<evidence type="ECO:0000313" key="4">
    <source>
        <dbReference type="EMBL" id="CAG98209.1"/>
    </source>
</evidence>
<dbReference type="InterPro" id="IPR045099">
    <property type="entry name" value="PITH1-like"/>
</dbReference>
<dbReference type="AlphaFoldDB" id="Q6CKN8"/>
<reference evidence="4 5" key="1">
    <citation type="journal article" date="2004" name="Nature">
        <title>Genome evolution in yeasts.</title>
        <authorList>
            <consortium name="Genolevures"/>
            <person name="Dujon B."/>
            <person name="Sherman D."/>
            <person name="Fischer G."/>
            <person name="Durrens P."/>
            <person name="Casaregola S."/>
            <person name="Lafontaine I."/>
            <person name="de Montigny J."/>
            <person name="Marck C."/>
            <person name="Neuveglise C."/>
            <person name="Talla E."/>
            <person name="Goffard N."/>
            <person name="Frangeul L."/>
            <person name="Aigle M."/>
            <person name="Anthouard V."/>
            <person name="Babour A."/>
            <person name="Barbe V."/>
            <person name="Barnay S."/>
            <person name="Blanchin S."/>
            <person name="Beckerich J.M."/>
            <person name="Beyne E."/>
            <person name="Bleykasten C."/>
            <person name="Boisrame A."/>
            <person name="Boyer J."/>
            <person name="Cattolico L."/>
            <person name="Confanioleri F."/>
            <person name="de Daruvar A."/>
            <person name="Despons L."/>
            <person name="Fabre E."/>
            <person name="Fairhead C."/>
            <person name="Ferry-Dumazet H."/>
            <person name="Groppi A."/>
            <person name="Hantraye F."/>
            <person name="Hennequin C."/>
            <person name="Jauniaux N."/>
            <person name="Joyet P."/>
            <person name="Kachouri R."/>
            <person name="Kerrest A."/>
            <person name="Koszul R."/>
            <person name="Lemaire M."/>
            <person name="Lesur I."/>
            <person name="Ma L."/>
            <person name="Muller H."/>
            <person name="Nicaud J.M."/>
            <person name="Nikolski M."/>
            <person name="Oztas S."/>
            <person name="Ozier-Kalogeropoulos O."/>
            <person name="Pellenz S."/>
            <person name="Potier S."/>
            <person name="Richard G.F."/>
            <person name="Straub M.L."/>
            <person name="Suleau A."/>
            <person name="Swennene D."/>
            <person name="Tekaia F."/>
            <person name="Wesolowski-Louvel M."/>
            <person name="Westhof E."/>
            <person name="Wirth B."/>
            <person name="Zeniou-Meyer M."/>
            <person name="Zivanovic I."/>
            <person name="Bolotin-Fukuhara M."/>
            <person name="Thierry A."/>
            <person name="Bouchier C."/>
            <person name="Caudron B."/>
            <person name="Scarpelli C."/>
            <person name="Gaillardin C."/>
            <person name="Weissenbach J."/>
            <person name="Wincker P."/>
            <person name="Souciet J.L."/>
        </authorList>
    </citation>
    <scope>NUCLEOTIDE SEQUENCE [LARGE SCALE GENOMIC DNA]</scope>
    <source>
        <strain evidence="5">ATCC 8585 / CBS 2359 / DSM 70799 / NBRC 1267 / NRRL Y-1140 / WM37</strain>
    </source>
</reference>
<dbReference type="Pfam" id="PF06201">
    <property type="entry name" value="PITH"/>
    <property type="match status" value="1"/>
</dbReference>
<dbReference type="RefSeq" id="XP_455501.1">
    <property type="nucleotide sequence ID" value="XM_455501.1"/>
</dbReference>
<name>Q6CKN8_KLULA</name>
<dbReference type="Proteomes" id="UP000000598">
    <property type="component" value="Chromosome F"/>
</dbReference>
<comment type="similarity">
    <text evidence="1">Belongs to the PITHD1 family.</text>
</comment>
<proteinExistence type="inferred from homology"/>
<evidence type="ECO:0000259" key="3">
    <source>
        <dbReference type="PROSITE" id="PS51532"/>
    </source>
</evidence>
<keyword evidence="5" id="KW-1185">Reference proteome</keyword>
<protein>
    <submittedName>
        <fullName evidence="4">KLLA0F09251p</fullName>
    </submittedName>
</protein>
<evidence type="ECO:0000256" key="2">
    <source>
        <dbReference type="SAM" id="MobiDB-lite"/>
    </source>
</evidence>
<sequence length="255" mass="28790">MSGFSCEDELHSHNHDHGHSHGDDHGHGHNHDHGHSHEPPAETFSNQSLYTHIDMTKVQVLNGVSNDRSSLVSKSFLKPQDEKYNTSLYLESDADCQVLLQIPFTASVKIFAIILRVNKGGSGYSTPRHIQLYKNYNKNLDFDTINDLKAEYTVEFPDNVGIEPDYNNESLFDDDTFIKFDLPRNIFQNCENLTVLVKDNWSGDEDDLNRLYFCELRGEATGKLRNSGVPIVAVYEAAPNPADVKLESQTINYAS</sequence>
<feature type="compositionally biased region" description="Basic and acidic residues" evidence="2">
    <location>
        <begin position="8"/>
        <end position="40"/>
    </location>
</feature>
<dbReference type="PANTHER" id="PTHR12175">
    <property type="entry name" value="AD039 HT014 THIOREDOXIN FAMILY TRP26"/>
    <property type="match status" value="1"/>
</dbReference>
<feature type="region of interest" description="Disordered" evidence="2">
    <location>
        <begin position="1"/>
        <end position="43"/>
    </location>
</feature>
<dbReference type="GO" id="GO:0005634">
    <property type="term" value="C:nucleus"/>
    <property type="evidence" value="ECO:0007669"/>
    <property type="project" value="TreeGrafter"/>
</dbReference>
<dbReference type="InterPro" id="IPR010400">
    <property type="entry name" value="PITH_dom"/>
</dbReference>
<dbReference type="HOGENOM" id="CLU_072377_2_0_1"/>
<dbReference type="SUPFAM" id="SSF49785">
    <property type="entry name" value="Galactose-binding domain-like"/>
    <property type="match status" value="1"/>
</dbReference>
<dbReference type="InterPro" id="IPR008979">
    <property type="entry name" value="Galactose-bd-like_sf"/>
</dbReference>
<gene>
    <name evidence="4" type="ORF">KLLA0_F09251g</name>
</gene>
<dbReference type="OMA" id="SHEVTIC"/>
<dbReference type="PaxDb" id="284590-Q6CKN8"/>